<feature type="compositionally biased region" description="Low complexity" evidence="1">
    <location>
        <begin position="36"/>
        <end position="56"/>
    </location>
</feature>
<dbReference type="OrthoDB" id="10607938at2759"/>
<evidence type="ECO:0000256" key="2">
    <source>
        <dbReference type="SAM" id="Phobius"/>
    </source>
</evidence>
<dbReference type="PANTHER" id="PTHR23530:SF1">
    <property type="entry name" value="PERMEASE, MAJOR FACILITATOR SUPERFAMILY-RELATED"/>
    <property type="match status" value="1"/>
</dbReference>
<dbReference type="Pfam" id="PF07690">
    <property type="entry name" value="MFS_1"/>
    <property type="match status" value="1"/>
</dbReference>
<evidence type="ECO:0000256" key="1">
    <source>
        <dbReference type="SAM" id="MobiDB-lite"/>
    </source>
</evidence>
<dbReference type="PANTHER" id="PTHR23530">
    <property type="entry name" value="TRANSPORT PROTEIN-RELATED"/>
    <property type="match status" value="1"/>
</dbReference>
<feature type="compositionally biased region" description="Low complexity" evidence="1">
    <location>
        <begin position="63"/>
        <end position="80"/>
    </location>
</feature>
<proteinExistence type="predicted"/>
<dbReference type="InterPro" id="IPR053160">
    <property type="entry name" value="MFS_DHA3_Transporter"/>
</dbReference>
<dbReference type="AlphaFoldDB" id="A0A448ZQT7"/>
<dbReference type="InterPro" id="IPR036259">
    <property type="entry name" value="MFS_trans_sf"/>
</dbReference>
<evidence type="ECO:0000313" key="3">
    <source>
        <dbReference type="EMBL" id="VEU44398.1"/>
    </source>
</evidence>
<accession>A0A448ZQT7</accession>
<feature type="transmembrane region" description="Helical" evidence="2">
    <location>
        <begin position="304"/>
        <end position="324"/>
    </location>
</feature>
<dbReference type="Proteomes" id="UP000291116">
    <property type="component" value="Unassembled WGS sequence"/>
</dbReference>
<sequence>MEGTPEQSVAGDDPRCPGAAVASSAKSHGRREPKDGTTTTKTRTTGTTTGAVARGGNEPGETRQQQQQSHQASSSQRSRSTALNGQLRLLLLVRCLRAAHLAQPLLVPYYSRTLGLEPTRVLWLGSLYSTLVTLAELPSGIASDRLGRKKTLHIAFLGFSGSLLLTALASRFAGGRWQTTAGEGATATATGVLACLGLAQCSKAVGSSMYSGTDSAFLYEMLEHHHRCDERASNSEGNNKSNSESKTRALLLAIESRSVVYTTATEACAAALGGWLCSSSSSSYSSGTGSAGDHRGNKGLELEAVVALSAVPFLVGAFVTLWGLDEPIKEPSSFGGCARARACASAHGTSIETDRRKPRSEAEPARTRPETRASHQRRDLADGSARRTSYLTLPSVESVGWRLFGFFRKGEKDPRRTNREQHRSVILLLSEYVPERLWTLFGVGVALNCGTYLAATAMNPLLWETVGIPVGHFGALHGLCGATAAFGAFLAPTLRKHLVSNNGNGSRHKNANANNQTKSNGTEALLFLMLGSSAAGYGLLALSTGLHRRRAGEAAATTETVPSSHSVSAIGCAIAAALLLSLVRGLAWPVLGSAINASVERNRSRATTLSLFSGAVKIGMVMTGMVMGVLFKESSTLDDPTINSVEKGLLHGSLLCGTALLSVAFWLAGYGLSAPCDEETKNDTPKLKSC</sequence>
<evidence type="ECO:0008006" key="5">
    <source>
        <dbReference type="Google" id="ProtNLM"/>
    </source>
</evidence>
<feature type="transmembrane region" description="Helical" evidence="2">
    <location>
        <begin position="524"/>
        <end position="546"/>
    </location>
</feature>
<gene>
    <name evidence="3" type="ORF">PSNMU_V1.4_AUG-EV-PASAV3_0115040</name>
</gene>
<name>A0A448ZQT7_9STRA</name>
<evidence type="ECO:0000313" key="4">
    <source>
        <dbReference type="Proteomes" id="UP000291116"/>
    </source>
</evidence>
<protein>
    <recommendedName>
        <fullName evidence="5">Major facilitator superfamily (MFS) profile domain-containing protein</fullName>
    </recommendedName>
</protein>
<feature type="region of interest" description="Disordered" evidence="1">
    <location>
        <begin position="348"/>
        <end position="383"/>
    </location>
</feature>
<dbReference type="SUPFAM" id="SSF103473">
    <property type="entry name" value="MFS general substrate transporter"/>
    <property type="match status" value="2"/>
</dbReference>
<feature type="transmembrane region" description="Helical" evidence="2">
    <location>
        <begin position="566"/>
        <end position="587"/>
    </location>
</feature>
<feature type="region of interest" description="Disordered" evidence="1">
    <location>
        <begin position="1"/>
        <end position="80"/>
    </location>
</feature>
<dbReference type="InterPro" id="IPR011701">
    <property type="entry name" value="MFS"/>
</dbReference>
<keyword evidence="2" id="KW-0472">Membrane</keyword>
<feature type="transmembrane region" description="Helical" evidence="2">
    <location>
        <begin position="470"/>
        <end position="491"/>
    </location>
</feature>
<keyword evidence="2" id="KW-1133">Transmembrane helix</keyword>
<reference evidence="3 4" key="1">
    <citation type="submission" date="2019-01" db="EMBL/GenBank/DDBJ databases">
        <authorList>
            <person name="Ferrante I. M."/>
        </authorList>
    </citation>
    <scope>NUCLEOTIDE SEQUENCE [LARGE SCALE GENOMIC DNA]</scope>
    <source>
        <strain evidence="3 4">B856</strain>
    </source>
</reference>
<dbReference type="Gene3D" id="1.20.1250.20">
    <property type="entry name" value="MFS general substrate transporter like domains"/>
    <property type="match status" value="1"/>
</dbReference>
<keyword evidence="4" id="KW-1185">Reference proteome</keyword>
<organism evidence="3 4">
    <name type="scientific">Pseudo-nitzschia multistriata</name>
    <dbReference type="NCBI Taxonomy" id="183589"/>
    <lineage>
        <taxon>Eukaryota</taxon>
        <taxon>Sar</taxon>
        <taxon>Stramenopiles</taxon>
        <taxon>Ochrophyta</taxon>
        <taxon>Bacillariophyta</taxon>
        <taxon>Bacillariophyceae</taxon>
        <taxon>Bacillariophycidae</taxon>
        <taxon>Bacillariales</taxon>
        <taxon>Bacillariaceae</taxon>
        <taxon>Pseudo-nitzschia</taxon>
    </lineage>
</organism>
<dbReference type="GO" id="GO:0022857">
    <property type="term" value="F:transmembrane transporter activity"/>
    <property type="evidence" value="ECO:0007669"/>
    <property type="project" value="InterPro"/>
</dbReference>
<keyword evidence="2" id="KW-0812">Transmembrane</keyword>
<feature type="transmembrane region" description="Helical" evidence="2">
    <location>
        <begin position="651"/>
        <end position="672"/>
    </location>
</feature>
<feature type="transmembrane region" description="Helical" evidence="2">
    <location>
        <begin position="608"/>
        <end position="631"/>
    </location>
</feature>
<dbReference type="EMBL" id="CAACVS010000643">
    <property type="protein sequence ID" value="VEU44398.1"/>
    <property type="molecule type" value="Genomic_DNA"/>
</dbReference>
<feature type="compositionally biased region" description="Basic and acidic residues" evidence="1">
    <location>
        <begin position="352"/>
        <end position="383"/>
    </location>
</feature>
<feature type="transmembrane region" description="Helical" evidence="2">
    <location>
        <begin position="437"/>
        <end position="458"/>
    </location>
</feature>